<name>A0A132N592_9ACTN</name>
<sequence>MTTHDDLADLPPLWSEEEFMAELTELAVSEAPRRFALCEIEGERWDGWVHGWGMEFPDGAVFFAPGSRQAGVFTSAQSALALFSRSRNLRLVWIDPEPNAQTG</sequence>
<dbReference type="RefSeq" id="WP_067068441.1">
    <property type="nucleotide sequence ID" value="NZ_JYIJ01000012.1"/>
</dbReference>
<dbReference type="AlphaFoldDB" id="A0A132N592"/>
<reference evidence="3" key="2">
    <citation type="submission" date="2015-02" db="EMBL/GenBank/DDBJ databases">
        <title>Physiological reanalysis, assessment of diazotrophy, and genome sequences of multiple isolates of Streptomyces thermoautotrophicus.</title>
        <authorList>
            <person name="MacKellar D.C."/>
            <person name="Lieber L."/>
            <person name="Norman J."/>
            <person name="Bolger A."/>
            <person name="Tobin C."/>
            <person name="Murray J.W."/>
            <person name="Friesen M."/>
            <person name="Prell J."/>
        </authorList>
    </citation>
    <scope>NUCLEOTIDE SEQUENCE [LARGE SCALE GENOMIC DNA]</scope>
    <source>
        <strain evidence="3">UBT1</strain>
    </source>
</reference>
<reference evidence="1 4" key="1">
    <citation type="submission" date="2015-02" db="EMBL/GenBank/DDBJ databases">
        <title>Physiological reanalysis, assessment of diazotrophy, and genome sequences of multiple isolates of Streptomyces thermoautotrophicus.</title>
        <authorList>
            <person name="MacKellar D.C."/>
            <person name="Lieber L."/>
            <person name="Norman J."/>
            <person name="Bolger A."/>
            <person name="Tobin C."/>
            <person name="Murray J.W."/>
            <person name="Prell J."/>
        </authorList>
    </citation>
    <scope>NUCLEOTIDE SEQUENCE [LARGE SCALE GENOMIC DNA]</scope>
    <source>
        <strain evidence="1 4">UBT1</strain>
    </source>
</reference>
<evidence type="ECO:0000313" key="4">
    <source>
        <dbReference type="Proteomes" id="UP000070659"/>
    </source>
</evidence>
<organism evidence="1 4">
    <name type="scientific">Carbonactinospora thermoautotrophica</name>
    <dbReference type="NCBI Taxonomy" id="1469144"/>
    <lineage>
        <taxon>Bacteria</taxon>
        <taxon>Bacillati</taxon>
        <taxon>Actinomycetota</taxon>
        <taxon>Actinomycetes</taxon>
        <taxon>Kitasatosporales</taxon>
        <taxon>Carbonactinosporaceae</taxon>
        <taxon>Carbonactinospora</taxon>
    </lineage>
</organism>
<comment type="caution">
    <text evidence="1">The sequence shown here is derived from an EMBL/GenBank/DDBJ whole genome shotgun (WGS) entry which is preliminary data.</text>
</comment>
<evidence type="ECO:0000313" key="2">
    <source>
        <dbReference type="EMBL" id="KWX08208.1"/>
    </source>
</evidence>
<protein>
    <submittedName>
        <fullName evidence="1">Uncharacterized protein</fullName>
    </submittedName>
</protein>
<dbReference type="PATRIC" id="fig|1469144.8.peg.4888"/>
<dbReference type="Proteomes" id="UP000070598">
    <property type="component" value="Unassembled WGS sequence"/>
</dbReference>
<dbReference type="Proteomes" id="UP000070659">
    <property type="component" value="Unassembled WGS sequence"/>
</dbReference>
<gene>
    <name evidence="1" type="ORF">TH66_03575</name>
    <name evidence="2" type="ORF">TR74_16045</name>
</gene>
<dbReference type="EMBL" id="JYIJ01000012">
    <property type="protein sequence ID" value="KWX05321.1"/>
    <property type="molecule type" value="Genomic_DNA"/>
</dbReference>
<evidence type="ECO:0000313" key="1">
    <source>
        <dbReference type="EMBL" id="KWX05321.1"/>
    </source>
</evidence>
<dbReference type="EMBL" id="JYIK01001002">
    <property type="protein sequence ID" value="KWX08208.1"/>
    <property type="molecule type" value="Genomic_DNA"/>
</dbReference>
<proteinExistence type="predicted"/>
<accession>A0A132N592</accession>
<evidence type="ECO:0000313" key="3">
    <source>
        <dbReference type="Proteomes" id="UP000070598"/>
    </source>
</evidence>